<dbReference type="eggNOG" id="COG3533">
    <property type="taxonomic scope" value="Bacteria"/>
</dbReference>
<dbReference type="InterPro" id="IPR049174">
    <property type="entry name" value="Beta-AFase-like"/>
</dbReference>
<dbReference type="HOGENOM" id="CLU_013148_1_0_12"/>
<dbReference type="InterPro" id="IPR008928">
    <property type="entry name" value="6-hairpin_glycosidase_sf"/>
</dbReference>
<dbReference type="SUPFAM" id="SSF48208">
    <property type="entry name" value="Six-hairpin glycosidases"/>
    <property type="match status" value="1"/>
</dbReference>
<reference evidence="4" key="1">
    <citation type="submission" date="2011-02" db="EMBL/GenBank/DDBJ databases">
        <title>Complete sequence of Spirochaeta sp. Buddy.</title>
        <authorList>
            <person name="Lucas S."/>
            <person name="Copeland A."/>
            <person name="Lapidus A."/>
            <person name="Cheng J.-F."/>
            <person name="Goodwin L."/>
            <person name="Pitluck S."/>
            <person name="Zeytun A."/>
            <person name="Detter J.C."/>
            <person name="Han C."/>
            <person name="Tapia R."/>
            <person name="Land M."/>
            <person name="Hauser L."/>
            <person name="Kyrpides N."/>
            <person name="Ivanova N."/>
            <person name="Mikhailova N."/>
            <person name="Pagani I."/>
            <person name="Ritalahti K.M."/>
            <person name="Loeffler F.E."/>
            <person name="Woyke T."/>
        </authorList>
    </citation>
    <scope>NUCLEOTIDE SEQUENCE [LARGE SCALE GENOMIC DNA]</scope>
    <source>
        <strain evidence="4">ATCC BAA-1886 / DSM 22777 / Buddy</strain>
    </source>
</reference>
<keyword evidence="4" id="KW-1185">Reference proteome</keyword>
<organism evidence="3 4">
    <name type="scientific">Sphaerochaeta globosa (strain ATCC BAA-1886 / DSM 22777 / Buddy)</name>
    <name type="common">Spirochaeta sp. (strain Buddy)</name>
    <dbReference type="NCBI Taxonomy" id="158189"/>
    <lineage>
        <taxon>Bacteria</taxon>
        <taxon>Pseudomonadati</taxon>
        <taxon>Spirochaetota</taxon>
        <taxon>Spirochaetia</taxon>
        <taxon>Spirochaetales</taxon>
        <taxon>Sphaerochaetaceae</taxon>
        <taxon>Sphaerochaeta</taxon>
    </lineage>
</organism>
<gene>
    <name evidence="3" type="ordered locus">SpiBuddy_1767</name>
</gene>
<feature type="domain" description="Non-reducing end beta-L-arabinofuranosidase-like GH127 catalytic" evidence="1">
    <location>
        <begin position="13"/>
        <end position="425"/>
    </location>
</feature>
<accession>F0RWG0</accession>
<dbReference type="PANTHER" id="PTHR43465:SF2">
    <property type="entry name" value="DUF1680 DOMAIN PROTEIN (AFU_ORTHOLOGUE AFUA_1G08910)"/>
    <property type="match status" value="1"/>
</dbReference>
<dbReference type="Proteomes" id="UP000008466">
    <property type="component" value="Chromosome"/>
</dbReference>
<evidence type="ECO:0008006" key="5">
    <source>
        <dbReference type="Google" id="ProtNLM"/>
    </source>
</evidence>
<dbReference type="STRING" id="158189.SpiBuddy_1767"/>
<evidence type="ECO:0000259" key="2">
    <source>
        <dbReference type="Pfam" id="PF20737"/>
    </source>
</evidence>
<sequence length="642" mass="73038">MQESLCSVDLRSIEITDPLFSHYVSMISDVVIPYQWEILNDRVEGAVRSHCLENFRIASKQTQGSFYGQVFQDSDVYKWLEALSYCLLRGKAMSFIPIADEVIALLESAQQSDGYLHTYHIINGLDKRWTNLLEAHELYCAGYLIEAAIAYHEATGKERLLGVALRFADLICATFGPADNQIHGYPGHEEIELALIRLYRHTHTKRYLQTAQYFLETRGSEPNYFVSEIANRKGPCLFEEFRDYDLCYSQAHQRPVDQRSAEGHAVRALYLYCAMADFAQEKGDEAYRIACEALWESIEQKRMYITGSVGSSGLLERFTTDYDLPNDRNYGESCASVALMMFGRRMAKLTGMARYHDTVERALFNTVLSGISADGLHYFYVNPLEVWPEACMPFTSMAHVKPVRKKWFSVACCPTNIARTLANLGSYIYESNGNSVVVNQLISSSIVIEIGKEKRILHLDVSDSGRSHLTLSCDKDLLVQLRLPWYANHPTCKEDGTKREVIVAHGYVQIQLHAGKTVTMDLHVEPQWMAANPQVRADQHRVALQYGPFVFCLEETDNSANLASLVVDSTRKPTVSGFLEELPGKLPILGYEAWKVESEEQGPLYRKASYRLKPRQVRAIPYCMWGNREKGEMLVFQYLKTV</sequence>
<dbReference type="GO" id="GO:0005975">
    <property type="term" value="P:carbohydrate metabolic process"/>
    <property type="evidence" value="ECO:0007669"/>
    <property type="project" value="InterPro"/>
</dbReference>
<dbReference type="PANTHER" id="PTHR43465">
    <property type="entry name" value="DUF1680 DOMAIN PROTEIN (AFU_ORTHOLOGUE AFUA_1G08910)"/>
    <property type="match status" value="1"/>
</dbReference>
<dbReference type="AlphaFoldDB" id="F0RWG0"/>
<evidence type="ECO:0000259" key="1">
    <source>
        <dbReference type="Pfam" id="PF07944"/>
    </source>
</evidence>
<dbReference type="KEGG" id="sbu:SpiBuddy_1767"/>
<dbReference type="InterPro" id="IPR049049">
    <property type="entry name" value="Beta-AFase-like_GH127_C"/>
</dbReference>
<dbReference type="Pfam" id="PF20737">
    <property type="entry name" value="Glyco_hydro127C"/>
    <property type="match status" value="1"/>
</dbReference>
<proteinExistence type="predicted"/>
<dbReference type="InterPro" id="IPR012878">
    <property type="entry name" value="Beta-AFase-like_GH127_cat"/>
</dbReference>
<protein>
    <recommendedName>
        <fullName evidence="5">Glycoside hydrolase family 127 protein</fullName>
    </recommendedName>
</protein>
<evidence type="ECO:0000313" key="3">
    <source>
        <dbReference type="EMBL" id="ADY13591.1"/>
    </source>
</evidence>
<evidence type="ECO:0000313" key="4">
    <source>
        <dbReference type="Proteomes" id="UP000008466"/>
    </source>
</evidence>
<dbReference type="Pfam" id="PF07944">
    <property type="entry name" value="Beta-AFase-like_GH127_cat"/>
    <property type="match status" value="1"/>
</dbReference>
<feature type="domain" description="Non-reducing end beta-L-arabinofuranosidase-like GH127 C-terminal" evidence="2">
    <location>
        <begin position="526"/>
        <end position="636"/>
    </location>
</feature>
<name>F0RWG0_SPHGB</name>
<dbReference type="EMBL" id="CP002541">
    <property type="protein sequence ID" value="ADY13591.1"/>
    <property type="molecule type" value="Genomic_DNA"/>
</dbReference>